<evidence type="ECO:0000256" key="8">
    <source>
        <dbReference type="HAMAP-Rule" id="MF_00238"/>
    </source>
</evidence>
<feature type="domain" description="Cytidylate kinase" evidence="9">
    <location>
        <begin position="2"/>
        <end position="217"/>
    </location>
</feature>
<dbReference type="Pfam" id="PF02224">
    <property type="entry name" value="Cytidylate_kin"/>
    <property type="match status" value="1"/>
</dbReference>
<evidence type="ECO:0000256" key="4">
    <source>
        <dbReference type="ARBA" id="ARBA00022777"/>
    </source>
</evidence>
<evidence type="ECO:0000259" key="9">
    <source>
        <dbReference type="Pfam" id="PF02224"/>
    </source>
</evidence>
<dbReference type="InterPro" id="IPR003136">
    <property type="entry name" value="Cytidylate_kin"/>
</dbReference>
<evidence type="ECO:0000256" key="7">
    <source>
        <dbReference type="ARBA" id="ARBA00048478"/>
    </source>
</evidence>
<gene>
    <name evidence="8" type="primary">cmk</name>
    <name evidence="10" type="ORF">HY912_09465</name>
</gene>
<dbReference type="GO" id="GO:0006220">
    <property type="term" value="P:pyrimidine nucleotide metabolic process"/>
    <property type="evidence" value="ECO:0007669"/>
    <property type="project" value="UniProtKB-UniRule"/>
</dbReference>
<organism evidence="10 11">
    <name type="scientific">Desulfomonile tiedjei</name>
    <dbReference type="NCBI Taxonomy" id="2358"/>
    <lineage>
        <taxon>Bacteria</taxon>
        <taxon>Pseudomonadati</taxon>
        <taxon>Thermodesulfobacteriota</taxon>
        <taxon>Desulfomonilia</taxon>
        <taxon>Desulfomonilales</taxon>
        <taxon>Desulfomonilaceae</taxon>
        <taxon>Desulfomonile</taxon>
    </lineage>
</organism>
<dbReference type="Gene3D" id="3.40.50.300">
    <property type="entry name" value="P-loop containing nucleotide triphosphate hydrolases"/>
    <property type="match status" value="1"/>
</dbReference>
<dbReference type="SUPFAM" id="SSF52540">
    <property type="entry name" value="P-loop containing nucleoside triphosphate hydrolases"/>
    <property type="match status" value="1"/>
</dbReference>
<dbReference type="CDD" id="cd02020">
    <property type="entry name" value="CMPK"/>
    <property type="match status" value="1"/>
</dbReference>
<dbReference type="InterPro" id="IPR027417">
    <property type="entry name" value="P-loop_NTPase"/>
</dbReference>
<feature type="binding site" evidence="8">
    <location>
        <begin position="6"/>
        <end position="14"/>
    </location>
    <ligand>
        <name>ATP</name>
        <dbReference type="ChEBI" id="CHEBI:30616"/>
    </ligand>
</feature>
<keyword evidence="8" id="KW-0963">Cytoplasm</keyword>
<sequence length="224" mass="24905">MIAIDGPAGAGKSTAARILAKKLGFLLLDTGALYRVMAMHLMRNGVDPEQSQGPIPAEALHGINFSIEPDVASMRLFLNGEEVTHLIRDEQIGIAASKFSTRPEVRKALLETQRSAAEKCSLVAEGRDMGTVVFPHAKIKFFVTADVEERSHRRCLELLGRGQEANFHQVLEDMRARDLRDRTRREAPLVQAEDAIFINTTNLNPEQVLELMVSRVKELGCFLE</sequence>
<reference evidence="10" key="1">
    <citation type="submission" date="2020-07" db="EMBL/GenBank/DDBJ databases">
        <title>Huge and variable diversity of episymbiotic CPR bacteria and DPANN archaea in groundwater ecosystems.</title>
        <authorList>
            <person name="He C.Y."/>
            <person name="Keren R."/>
            <person name="Whittaker M."/>
            <person name="Farag I.F."/>
            <person name="Doudna J."/>
            <person name="Cate J.H.D."/>
            <person name="Banfield J.F."/>
        </authorList>
    </citation>
    <scope>NUCLEOTIDE SEQUENCE</scope>
    <source>
        <strain evidence="10">NC_groundwater_1664_Pr3_B-0.1um_52_9</strain>
    </source>
</reference>
<name>A0A9D6V0A2_9BACT</name>
<evidence type="ECO:0000256" key="5">
    <source>
        <dbReference type="ARBA" id="ARBA00022840"/>
    </source>
</evidence>
<dbReference type="AlphaFoldDB" id="A0A9D6V0A2"/>
<dbReference type="EMBL" id="JACRDE010000257">
    <property type="protein sequence ID" value="MBI5249711.1"/>
    <property type="molecule type" value="Genomic_DNA"/>
</dbReference>
<dbReference type="EC" id="2.7.4.25" evidence="8"/>
<accession>A0A9D6V0A2</accession>
<dbReference type="GO" id="GO:0005524">
    <property type="term" value="F:ATP binding"/>
    <property type="evidence" value="ECO:0007669"/>
    <property type="project" value="UniProtKB-UniRule"/>
</dbReference>
<comment type="subcellular location">
    <subcellularLocation>
        <location evidence="8">Cytoplasm</location>
    </subcellularLocation>
</comment>
<dbReference type="HAMAP" id="MF_00238">
    <property type="entry name" value="Cytidyl_kinase_type1"/>
    <property type="match status" value="1"/>
</dbReference>
<keyword evidence="2 8" id="KW-0808">Transferase</keyword>
<evidence type="ECO:0000313" key="10">
    <source>
        <dbReference type="EMBL" id="MBI5249711.1"/>
    </source>
</evidence>
<evidence type="ECO:0000256" key="6">
    <source>
        <dbReference type="ARBA" id="ARBA00047615"/>
    </source>
</evidence>
<dbReference type="GO" id="GO:0036431">
    <property type="term" value="F:dCMP kinase activity"/>
    <property type="evidence" value="ECO:0007669"/>
    <property type="project" value="InterPro"/>
</dbReference>
<comment type="caution">
    <text evidence="10">The sequence shown here is derived from an EMBL/GenBank/DDBJ whole genome shotgun (WGS) entry which is preliminary data.</text>
</comment>
<evidence type="ECO:0000256" key="3">
    <source>
        <dbReference type="ARBA" id="ARBA00022741"/>
    </source>
</evidence>
<dbReference type="NCBIfam" id="TIGR00017">
    <property type="entry name" value="cmk"/>
    <property type="match status" value="1"/>
</dbReference>
<evidence type="ECO:0000313" key="11">
    <source>
        <dbReference type="Proteomes" id="UP000807825"/>
    </source>
</evidence>
<keyword evidence="3 8" id="KW-0547">Nucleotide-binding</keyword>
<dbReference type="InterPro" id="IPR011994">
    <property type="entry name" value="Cytidylate_kinase_dom"/>
</dbReference>
<comment type="catalytic activity">
    <reaction evidence="6 8">
        <text>dCMP + ATP = dCDP + ADP</text>
        <dbReference type="Rhea" id="RHEA:25094"/>
        <dbReference type="ChEBI" id="CHEBI:30616"/>
        <dbReference type="ChEBI" id="CHEBI:57566"/>
        <dbReference type="ChEBI" id="CHEBI:58593"/>
        <dbReference type="ChEBI" id="CHEBI:456216"/>
        <dbReference type="EC" id="2.7.4.25"/>
    </reaction>
</comment>
<evidence type="ECO:0000256" key="2">
    <source>
        <dbReference type="ARBA" id="ARBA00022679"/>
    </source>
</evidence>
<evidence type="ECO:0000256" key="1">
    <source>
        <dbReference type="ARBA" id="ARBA00009427"/>
    </source>
</evidence>
<keyword evidence="5 8" id="KW-0067">ATP-binding</keyword>
<protein>
    <recommendedName>
        <fullName evidence="8">Cytidylate kinase</fullName>
        <shortName evidence="8">CK</shortName>
        <ecNumber evidence="8">2.7.4.25</ecNumber>
    </recommendedName>
    <alternativeName>
        <fullName evidence="8">Cytidine monophosphate kinase</fullName>
        <shortName evidence="8">CMP kinase</shortName>
    </alternativeName>
</protein>
<comment type="similarity">
    <text evidence="1 8">Belongs to the cytidylate kinase family. Type 1 subfamily.</text>
</comment>
<dbReference type="Proteomes" id="UP000807825">
    <property type="component" value="Unassembled WGS sequence"/>
</dbReference>
<keyword evidence="4 8" id="KW-0418">Kinase</keyword>
<comment type="catalytic activity">
    <reaction evidence="7 8">
        <text>CMP + ATP = CDP + ADP</text>
        <dbReference type="Rhea" id="RHEA:11600"/>
        <dbReference type="ChEBI" id="CHEBI:30616"/>
        <dbReference type="ChEBI" id="CHEBI:58069"/>
        <dbReference type="ChEBI" id="CHEBI:60377"/>
        <dbReference type="ChEBI" id="CHEBI:456216"/>
        <dbReference type="EC" id="2.7.4.25"/>
    </reaction>
</comment>
<proteinExistence type="inferred from homology"/>
<dbReference type="GO" id="GO:0005737">
    <property type="term" value="C:cytoplasm"/>
    <property type="evidence" value="ECO:0007669"/>
    <property type="project" value="UniProtKB-SubCell"/>
</dbReference>